<accession>A0A4Q9KHM9</accession>
<name>A0A4Q9KHM9_PROTD</name>
<gene>
    <name evidence="1" type="ORF">ET996_13725</name>
</gene>
<dbReference type="Proteomes" id="UP000291933">
    <property type="component" value="Unassembled WGS sequence"/>
</dbReference>
<dbReference type="OrthoDB" id="4332189at2"/>
<proteinExistence type="predicted"/>
<evidence type="ECO:0000313" key="1">
    <source>
        <dbReference type="EMBL" id="TBT91469.1"/>
    </source>
</evidence>
<dbReference type="AlphaFoldDB" id="A0A4Q9KHM9"/>
<protein>
    <submittedName>
        <fullName evidence="1">Uncharacterized protein</fullName>
    </submittedName>
</protein>
<keyword evidence="2" id="KW-1185">Reference proteome</keyword>
<comment type="caution">
    <text evidence="1">The sequence shown here is derived from an EMBL/GenBank/DDBJ whole genome shotgun (WGS) entry which is preliminary data.</text>
</comment>
<dbReference type="EMBL" id="SDMR01000025">
    <property type="protein sequence ID" value="TBT91469.1"/>
    <property type="molecule type" value="Genomic_DNA"/>
</dbReference>
<sequence length="186" mass="18908">MRADGTVGPKAAPTSVVLSGGGVGPMVSRTEASGVKASLDPAPGVKLGKPVLSGSKATYSDVAPGLDVVVDVAAGGFRWSWVAKTPAAAKKLLVGSGKSRAATARLKVTGGGKWARDAAEAKISNGQGAKVARLGSPLVWDAQVNPATKEPVNVVEAELVLQTSPEQDSELTDLPFVLPAPCRMRD</sequence>
<evidence type="ECO:0000313" key="2">
    <source>
        <dbReference type="Proteomes" id="UP000291933"/>
    </source>
</evidence>
<reference evidence="1 2" key="1">
    <citation type="submission" date="2019-01" db="EMBL/GenBank/DDBJ databases">
        <title>Lactibacter flavus gen. nov., sp. nov., a novel bacterium of the family Propionibacteriaceae isolated from raw milk and dairy products.</title>
        <authorList>
            <person name="Huptas C."/>
            <person name="Wenning M."/>
            <person name="Breitenwieser F."/>
            <person name="Doll E."/>
            <person name="Von Neubeck M."/>
            <person name="Busse H.-J."/>
            <person name="Scherer S."/>
        </authorList>
    </citation>
    <scope>NUCLEOTIDE SEQUENCE [LARGE SCALE GENOMIC DNA]</scope>
    <source>
        <strain evidence="1 2">DSM 22130</strain>
    </source>
</reference>
<organism evidence="1 2">
    <name type="scientific">Propioniciclava tarda</name>
    <dbReference type="NCBI Taxonomy" id="433330"/>
    <lineage>
        <taxon>Bacteria</taxon>
        <taxon>Bacillati</taxon>
        <taxon>Actinomycetota</taxon>
        <taxon>Actinomycetes</taxon>
        <taxon>Propionibacteriales</taxon>
        <taxon>Propionibacteriaceae</taxon>
        <taxon>Propioniciclava</taxon>
    </lineage>
</organism>
<dbReference type="RefSeq" id="WP_131173131.1">
    <property type="nucleotide sequence ID" value="NZ_FXTL01000025.1"/>
</dbReference>